<dbReference type="RefSeq" id="XP_003246464.1">
    <property type="nucleotide sequence ID" value="XM_003246416.3"/>
</dbReference>
<dbReference type="KEGG" id="api:100574072"/>
<evidence type="ECO:0000313" key="1">
    <source>
        <dbReference type="EnsemblMetazoa" id="XP_003246464.1"/>
    </source>
</evidence>
<reference evidence="2" key="1">
    <citation type="submission" date="2010-06" db="EMBL/GenBank/DDBJ databases">
        <authorList>
            <person name="Jiang H."/>
            <person name="Abraham K."/>
            <person name="Ali S."/>
            <person name="Alsbrooks S.L."/>
            <person name="Anim B.N."/>
            <person name="Anosike U.S."/>
            <person name="Attaway T."/>
            <person name="Bandaranaike D.P."/>
            <person name="Battles P.K."/>
            <person name="Bell S.N."/>
            <person name="Bell A.V."/>
            <person name="Beltran B."/>
            <person name="Bickham C."/>
            <person name="Bustamante Y."/>
            <person name="Caleb T."/>
            <person name="Canada A."/>
            <person name="Cardenas V."/>
            <person name="Carter K."/>
            <person name="Chacko J."/>
            <person name="Chandrabose M.N."/>
            <person name="Chavez D."/>
            <person name="Chavez A."/>
            <person name="Chen L."/>
            <person name="Chu H.-S."/>
            <person name="Claassen K.J."/>
            <person name="Cockrell R."/>
            <person name="Collins M."/>
            <person name="Cooper J.A."/>
            <person name="Cree A."/>
            <person name="Curry S.M."/>
            <person name="Da Y."/>
            <person name="Dao M.D."/>
            <person name="Das B."/>
            <person name="Davila M.-L."/>
            <person name="Davy-Carroll L."/>
            <person name="Denson S."/>
            <person name="Dinh H."/>
            <person name="Ebong V.E."/>
            <person name="Edwards J.R."/>
            <person name="Egan A."/>
            <person name="El-Daye J."/>
            <person name="Escobedo L."/>
            <person name="Fernandez S."/>
            <person name="Fernando P.R."/>
            <person name="Flagg N."/>
            <person name="Forbes L.D."/>
            <person name="Fowler R.G."/>
            <person name="Fu Q."/>
            <person name="Gabisi R.A."/>
            <person name="Ganer J."/>
            <person name="Garbino Pronczuk A."/>
            <person name="Garcia R.M."/>
            <person name="Garner T."/>
            <person name="Garrett T.E."/>
            <person name="Gonzalez D.A."/>
            <person name="Hamid H."/>
            <person name="Hawkins E.S."/>
            <person name="Hirani K."/>
            <person name="Hogues M.E."/>
            <person name="Hollins B."/>
            <person name="Hsiao C.-H."/>
            <person name="Jabil R."/>
            <person name="James M.L."/>
            <person name="Jhangiani S.N."/>
            <person name="Johnson B."/>
            <person name="Johnson Q."/>
            <person name="Joshi V."/>
            <person name="Kalu J.B."/>
            <person name="Kam C."/>
            <person name="Kashfia A."/>
            <person name="Keebler J."/>
            <person name="Kisamo H."/>
            <person name="Kovar C.L."/>
            <person name="Lago L.A."/>
            <person name="Lai C.-Y."/>
            <person name="Laidlaw J."/>
            <person name="Lara F."/>
            <person name="Le T.-K."/>
            <person name="Lee S.L."/>
            <person name="Legall F.H."/>
            <person name="Lemon S.J."/>
            <person name="Lewis L.R."/>
            <person name="Li B."/>
            <person name="Liu Y."/>
            <person name="Liu Y.-S."/>
            <person name="Lopez J."/>
            <person name="Lozado R.J."/>
            <person name="Lu J."/>
            <person name="Madu R.C."/>
            <person name="Maheshwari M."/>
            <person name="Maheshwari R."/>
            <person name="Malloy K."/>
            <person name="Martinez E."/>
            <person name="Mathew T."/>
            <person name="Mercado I.C."/>
            <person name="Mercado C."/>
            <person name="Meyer B."/>
            <person name="Montgomery K."/>
            <person name="Morgan M.B."/>
            <person name="Munidasa M."/>
            <person name="Nazareth L.V."/>
            <person name="Nelson J."/>
            <person name="Ng B.M."/>
            <person name="Nguyen N.B."/>
            <person name="Nguyen P.Q."/>
            <person name="Nguyen T."/>
            <person name="Obregon M."/>
            <person name="Okwuonu G.O."/>
            <person name="Onwere C.G."/>
            <person name="Orozco G."/>
            <person name="Parra A."/>
            <person name="Patel S."/>
            <person name="Patil S."/>
            <person name="Perez A."/>
            <person name="Perez Y."/>
            <person name="Pham C."/>
            <person name="Primus E.L."/>
            <person name="Pu L.-L."/>
            <person name="Puazo M."/>
            <person name="Qin X."/>
            <person name="Quiroz J.B."/>
            <person name="Reese J."/>
            <person name="Richards S."/>
            <person name="Rives C.M."/>
            <person name="Robberts R."/>
            <person name="Ruiz S.J."/>
            <person name="Ruiz M.J."/>
            <person name="Santibanez J."/>
            <person name="Schneider B.W."/>
            <person name="Sisson I."/>
            <person name="Smith M."/>
            <person name="Sodergren E."/>
            <person name="Song X.-Z."/>
            <person name="Song B.B."/>
            <person name="Summersgill H."/>
            <person name="Thelus R."/>
            <person name="Thornton R.D."/>
            <person name="Trejos Z.Y."/>
            <person name="Usmani K."/>
            <person name="Vattathil S."/>
            <person name="Villasana D."/>
            <person name="Walker D.L."/>
            <person name="Wang S."/>
            <person name="Wang K."/>
            <person name="White C.S."/>
            <person name="Williams A.C."/>
            <person name="Williamson J."/>
            <person name="Wilson K."/>
            <person name="Woghiren I.O."/>
            <person name="Woodworth J.R."/>
            <person name="Worley K.C."/>
            <person name="Wright R.A."/>
            <person name="Wu W."/>
            <person name="Young L."/>
            <person name="Zhang L."/>
            <person name="Zhang J."/>
            <person name="Zhu Y."/>
            <person name="Muzny D.M."/>
            <person name="Weinstock G."/>
            <person name="Gibbs R.A."/>
        </authorList>
    </citation>
    <scope>NUCLEOTIDE SEQUENCE [LARGE SCALE GENOMIC DNA]</scope>
    <source>
        <strain evidence="2">LSR1</strain>
    </source>
</reference>
<organism evidence="1 2">
    <name type="scientific">Acyrthosiphon pisum</name>
    <name type="common">Pea aphid</name>
    <dbReference type="NCBI Taxonomy" id="7029"/>
    <lineage>
        <taxon>Eukaryota</taxon>
        <taxon>Metazoa</taxon>
        <taxon>Ecdysozoa</taxon>
        <taxon>Arthropoda</taxon>
        <taxon>Hexapoda</taxon>
        <taxon>Insecta</taxon>
        <taxon>Pterygota</taxon>
        <taxon>Neoptera</taxon>
        <taxon>Paraneoptera</taxon>
        <taxon>Hemiptera</taxon>
        <taxon>Sternorrhyncha</taxon>
        <taxon>Aphidomorpha</taxon>
        <taxon>Aphidoidea</taxon>
        <taxon>Aphididae</taxon>
        <taxon>Macrosiphini</taxon>
        <taxon>Acyrthosiphon</taxon>
    </lineage>
</organism>
<dbReference type="AlphaFoldDB" id="A0A8R1W6L1"/>
<sequence length="211" mass="23666">MFATHRITAKASKINFVVIALDEEAVRNIGDFLITAAPYADIRTRLIGHYGVPKVLVFCEIVKPGGLGDGRPSQLLRDMRNSMPPGIGENALKAFWLLTLQPSSLRRWTNWPRALIAFWRYPTLRASTCYPRSSLITCLAPFLRSLCRYSHSPRSSARLGGSYGNSHGPLHVRTRSSQRNYCVTTNTRFGSEARSFKPKSRDESASAFMEN</sequence>
<evidence type="ECO:0000313" key="2">
    <source>
        <dbReference type="Proteomes" id="UP000007819"/>
    </source>
</evidence>
<proteinExistence type="predicted"/>
<dbReference type="Proteomes" id="UP000007819">
    <property type="component" value="Chromosome A2"/>
</dbReference>
<dbReference type="GeneID" id="100574072"/>
<keyword evidence="2" id="KW-1185">Reference proteome</keyword>
<reference evidence="1" key="2">
    <citation type="submission" date="2022-06" db="UniProtKB">
        <authorList>
            <consortium name="EnsemblMetazoa"/>
        </authorList>
    </citation>
    <scope>IDENTIFICATION</scope>
</reference>
<dbReference type="EnsemblMetazoa" id="XM_003246416.4">
    <property type="protein sequence ID" value="XP_003246464.1"/>
    <property type="gene ID" value="LOC100574072"/>
</dbReference>
<protein>
    <submittedName>
        <fullName evidence="1">Uncharacterized protein</fullName>
    </submittedName>
</protein>
<name>A0A8R1W6L1_ACYPI</name>
<accession>A0A8R1W6L1</accession>